<comment type="caution">
    <text evidence="1">The sequence shown here is derived from an EMBL/GenBank/DDBJ whole genome shotgun (WGS) entry which is preliminary data.</text>
</comment>
<gene>
    <name evidence="1" type="ORF">AQ490_17730</name>
</gene>
<dbReference type="AlphaFoldDB" id="A0A0T6LVD6"/>
<evidence type="ECO:0000313" key="1">
    <source>
        <dbReference type="EMBL" id="KRV50059.1"/>
    </source>
</evidence>
<dbReference type="Proteomes" id="UP000050867">
    <property type="component" value="Unassembled WGS sequence"/>
</dbReference>
<accession>A0A0T6LVD6</accession>
<dbReference type="eggNOG" id="COG0666">
    <property type="taxonomic scope" value="Bacteria"/>
</dbReference>
<dbReference type="EMBL" id="LLZU01000007">
    <property type="protein sequence ID" value="KRV50059.1"/>
    <property type="molecule type" value="Genomic_DNA"/>
</dbReference>
<protein>
    <submittedName>
        <fullName evidence="1">Uncharacterized protein</fullName>
    </submittedName>
</protein>
<sequence>MDEEEVLRCLAEADTGQRRPELEESRYAAVAYPMAPEETDDGGACPDEDPRTDCIGTLGEATSVYDALDLIAANVVAEDVLDRLLGELADVRAGDEPPFLSGIHSRRRRALAAVVLGHLSPVDVLTDGFDRDPYLGPAPLKFPGSRFVFFIRAAPPHDEVAYGILELQPVSDPTDARA</sequence>
<dbReference type="OrthoDB" id="5198419at2"/>
<organism evidence="1 2">
    <name type="scientific">Wenjunlia vitaminophila</name>
    <name type="common">Streptomyces vitaminophilus</name>
    <dbReference type="NCBI Taxonomy" id="76728"/>
    <lineage>
        <taxon>Bacteria</taxon>
        <taxon>Bacillati</taxon>
        <taxon>Actinomycetota</taxon>
        <taxon>Actinomycetes</taxon>
        <taxon>Kitasatosporales</taxon>
        <taxon>Streptomycetaceae</taxon>
        <taxon>Wenjunlia</taxon>
    </lineage>
</organism>
<name>A0A0T6LVD6_WENVI</name>
<evidence type="ECO:0000313" key="2">
    <source>
        <dbReference type="Proteomes" id="UP000050867"/>
    </source>
</evidence>
<dbReference type="RefSeq" id="WP_018384562.1">
    <property type="nucleotide sequence ID" value="NZ_LLZU01000007.1"/>
</dbReference>
<dbReference type="STRING" id="76728.AQ490_17730"/>
<keyword evidence="2" id="KW-1185">Reference proteome</keyword>
<reference evidence="1 2" key="1">
    <citation type="submission" date="2015-10" db="EMBL/GenBank/DDBJ databases">
        <title>Draft genome sequence of pyrrolomycin-producing Streptomyces vitaminophilus.</title>
        <authorList>
            <person name="Graham D.E."/>
            <person name="Mahan K.M."/>
            <person name="Klingeman D.M."/>
            <person name="Hettich R.L."/>
            <person name="Parry R.J."/>
        </authorList>
    </citation>
    <scope>NUCLEOTIDE SEQUENCE [LARGE SCALE GENOMIC DNA]</scope>
    <source>
        <strain evidence="1 2">ATCC 31673</strain>
    </source>
</reference>
<proteinExistence type="predicted"/>